<sequence length="520" mass="59441">MQSGSWTCEKRSNLKDESIPIESEGVPESGSAVLSIAVLGALGDLSTKLIFPALFNLYRQGFLQSSEVYIFGYGKDDVSDKEFRDHIYKYLIPDKAPSSEPPTADESKFLQLVKYIYGSNDEEKGFWLLDKVIAEHEVSKNRVGGSSRRLFYLALPPSVYPSACKMIRHYCMNKSNHGGWTRIVVEKPFGRDLDSSEKLSAQIGELFDESQIYRIDHFLGKELVQNLLVLRFANRFFLPLWNRDNIDNVQIVFREDFGIEGRGAYFDENGIIRDVIQNHLMQIFCLVAMEEPVSLNPEHVRDKKVKVLQAVLPIEDKDVVLGQYKGYTDELTVPDQSNTPTFASMILRIHNERWEGVPFILKAGKGLNSSKAEIRIQFKDVPSDIYKSSKVGRNEFVIRLQPSESIYMKLTVKQPGLEISTMQSELNLTFAERYQGVVIPDAYERLILDIIRGDQQHFVRTDELKAAWEIFTPLLHRIDNGKMKPILYEYGSRGPKEADELLEKAGYVQTHGYVWIPPSF</sequence>
<evidence type="ECO:0000256" key="6">
    <source>
        <dbReference type="ARBA" id="ARBA00023277"/>
    </source>
</evidence>
<dbReference type="InterPro" id="IPR001282">
    <property type="entry name" value="G6P_DH"/>
</dbReference>
<dbReference type="GO" id="GO:0050661">
    <property type="term" value="F:NADP binding"/>
    <property type="evidence" value="ECO:0007669"/>
    <property type="project" value="InterPro"/>
</dbReference>
<dbReference type="GO" id="GO:0004345">
    <property type="term" value="F:glucose-6-phosphate dehydrogenase activity"/>
    <property type="evidence" value="ECO:0007669"/>
    <property type="project" value="UniProtKB-EC"/>
</dbReference>
<evidence type="ECO:0000256" key="1">
    <source>
        <dbReference type="ARBA" id="ARBA00004937"/>
    </source>
</evidence>
<dbReference type="SUPFAM" id="SSF55347">
    <property type="entry name" value="Glyceraldehyde-3-phosphate dehydrogenase-like, C-terminal domain"/>
    <property type="match status" value="1"/>
</dbReference>
<evidence type="ECO:0000259" key="10">
    <source>
        <dbReference type="Pfam" id="PF02781"/>
    </source>
</evidence>
<dbReference type="AlphaFoldDB" id="A0AAP0NG67"/>
<dbReference type="Pfam" id="PF00479">
    <property type="entry name" value="G6PD_N"/>
    <property type="match status" value="1"/>
</dbReference>
<evidence type="ECO:0000256" key="4">
    <source>
        <dbReference type="ARBA" id="ARBA00022857"/>
    </source>
</evidence>
<comment type="function">
    <text evidence="8">Catalyzes the rate-limiting step of the oxidative pentose-phosphate pathway, which represents a route for the dissimilation of carbohydrates besides glycolysis.</text>
</comment>
<keyword evidence="5 8" id="KW-0560">Oxidoreductase</keyword>
<dbReference type="InterPro" id="IPR019796">
    <property type="entry name" value="G6P_DH_AS"/>
</dbReference>
<proteinExistence type="inferred from homology"/>
<dbReference type="PRINTS" id="PR00079">
    <property type="entry name" value="G6PDHDRGNASE"/>
</dbReference>
<evidence type="ECO:0000313" key="12">
    <source>
        <dbReference type="Proteomes" id="UP001415857"/>
    </source>
</evidence>
<dbReference type="NCBIfam" id="TIGR00871">
    <property type="entry name" value="zwf"/>
    <property type="match status" value="1"/>
</dbReference>
<evidence type="ECO:0000259" key="9">
    <source>
        <dbReference type="Pfam" id="PF00479"/>
    </source>
</evidence>
<reference evidence="11 12" key="1">
    <citation type="journal article" date="2024" name="Plant J.">
        <title>Genome sequences and population genomics reveal climatic adaptation and genomic divergence between two closely related sweetgum species.</title>
        <authorList>
            <person name="Xu W.Q."/>
            <person name="Ren C.Q."/>
            <person name="Zhang X.Y."/>
            <person name="Comes H.P."/>
            <person name="Liu X.H."/>
            <person name="Li Y.G."/>
            <person name="Kettle C.J."/>
            <person name="Jalonen R."/>
            <person name="Gaisberger H."/>
            <person name="Ma Y.Z."/>
            <person name="Qiu Y.X."/>
        </authorList>
    </citation>
    <scope>NUCLEOTIDE SEQUENCE [LARGE SCALE GENOMIC DNA]</scope>
    <source>
        <strain evidence="11">Hangzhou</strain>
    </source>
</reference>
<dbReference type="InterPro" id="IPR036291">
    <property type="entry name" value="NAD(P)-bd_dom_sf"/>
</dbReference>
<dbReference type="PROSITE" id="PS00069">
    <property type="entry name" value="G6P_DEHYDROGENASE"/>
    <property type="match status" value="1"/>
</dbReference>
<dbReference type="PANTHER" id="PTHR23429:SF0">
    <property type="entry name" value="GLUCOSE-6-PHOSPHATE 1-DEHYDROGENASE"/>
    <property type="match status" value="1"/>
</dbReference>
<dbReference type="HAMAP" id="MF_00966">
    <property type="entry name" value="G6PD"/>
    <property type="match status" value="1"/>
</dbReference>
<keyword evidence="3 8" id="KW-0313">Glucose metabolism</keyword>
<gene>
    <name evidence="11" type="ORF">L1049_003109</name>
</gene>
<evidence type="ECO:0000313" key="11">
    <source>
        <dbReference type="EMBL" id="KAK9272732.1"/>
    </source>
</evidence>
<keyword evidence="6 8" id="KW-0119">Carbohydrate metabolism</keyword>
<evidence type="ECO:0000256" key="7">
    <source>
        <dbReference type="ARBA" id="ARBA00048749"/>
    </source>
</evidence>
<comment type="caution">
    <text evidence="11">The sequence shown here is derived from an EMBL/GenBank/DDBJ whole genome shotgun (WGS) entry which is preliminary data.</text>
</comment>
<comment type="pathway">
    <text evidence="1 8">Carbohydrate degradation; pentose phosphate pathway; D-ribulose 5-phosphate from D-glucose 6-phosphate (oxidative stage): step 1/3.</text>
</comment>
<dbReference type="EMBL" id="JBBPBK010000013">
    <property type="protein sequence ID" value="KAK9272732.1"/>
    <property type="molecule type" value="Genomic_DNA"/>
</dbReference>
<comment type="similarity">
    <text evidence="2 8">Belongs to the glucose-6-phosphate dehydrogenase family.</text>
</comment>
<evidence type="ECO:0000256" key="8">
    <source>
        <dbReference type="RuleBase" id="RU362120"/>
    </source>
</evidence>
<dbReference type="GO" id="GO:0006006">
    <property type="term" value="P:glucose metabolic process"/>
    <property type="evidence" value="ECO:0007669"/>
    <property type="project" value="UniProtKB-KW"/>
</dbReference>
<dbReference type="Gene3D" id="3.40.50.720">
    <property type="entry name" value="NAD(P)-binding Rossmann-like Domain"/>
    <property type="match status" value="1"/>
</dbReference>
<dbReference type="Gene3D" id="3.30.360.10">
    <property type="entry name" value="Dihydrodipicolinate Reductase, domain 2"/>
    <property type="match status" value="1"/>
</dbReference>
<protein>
    <recommendedName>
        <fullName evidence="8">Glucose-6-phosphate 1-dehydrogenase</fullName>
        <ecNumber evidence="8">1.1.1.49</ecNumber>
    </recommendedName>
</protein>
<feature type="domain" description="Glucose-6-phosphate dehydrogenase C-terminal" evidence="10">
    <location>
        <begin position="228"/>
        <end position="507"/>
    </location>
</feature>
<dbReference type="Proteomes" id="UP001415857">
    <property type="component" value="Unassembled WGS sequence"/>
</dbReference>
<comment type="catalytic activity">
    <reaction evidence="7 8">
        <text>D-glucose 6-phosphate + NADP(+) = 6-phospho-D-glucono-1,5-lactone + NADPH + H(+)</text>
        <dbReference type="Rhea" id="RHEA:15841"/>
        <dbReference type="ChEBI" id="CHEBI:15378"/>
        <dbReference type="ChEBI" id="CHEBI:57783"/>
        <dbReference type="ChEBI" id="CHEBI:57955"/>
        <dbReference type="ChEBI" id="CHEBI:58349"/>
        <dbReference type="ChEBI" id="CHEBI:61548"/>
        <dbReference type="EC" id="1.1.1.49"/>
    </reaction>
</comment>
<name>A0AAP0NG67_LIQFO</name>
<keyword evidence="4 8" id="KW-0521">NADP</keyword>
<dbReference type="GO" id="GO:0005829">
    <property type="term" value="C:cytosol"/>
    <property type="evidence" value="ECO:0007669"/>
    <property type="project" value="TreeGrafter"/>
</dbReference>
<dbReference type="EC" id="1.1.1.49" evidence="8"/>
<dbReference type="InterPro" id="IPR022675">
    <property type="entry name" value="G6P_DH_C"/>
</dbReference>
<accession>A0AAP0NG67</accession>
<evidence type="ECO:0000256" key="5">
    <source>
        <dbReference type="ARBA" id="ARBA00023002"/>
    </source>
</evidence>
<dbReference type="InterPro" id="IPR022674">
    <property type="entry name" value="G6P_DH_NAD-bd"/>
</dbReference>
<organism evidence="11 12">
    <name type="scientific">Liquidambar formosana</name>
    <name type="common">Formosan gum</name>
    <dbReference type="NCBI Taxonomy" id="63359"/>
    <lineage>
        <taxon>Eukaryota</taxon>
        <taxon>Viridiplantae</taxon>
        <taxon>Streptophyta</taxon>
        <taxon>Embryophyta</taxon>
        <taxon>Tracheophyta</taxon>
        <taxon>Spermatophyta</taxon>
        <taxon>Magnoliopsida</taxon>
        <taxon>eudicotyledons</taxon>
        <taxon>Gunneridae</taxon>
        <taxon>Pentapetalae</taxon>
        <taxon>Saxifragales</taxon>
        <taxon>Altingiaceae</taxon>
        <taxon>Liquidambar</taxon>
    </lineage>
</organism>
<dbReference type="PIRSF" id="PIRSF000110">
    <property type="entry name" value="G6PD"/>
    <property type="match status" value="1"/>
</dbReference>
<evidence type="ECO:0000256" key="3">
    <source>
        <dbReference type="ARBA" id="ARBA00022526"/>
    </source>
</evidence>
<dbReference type="PANTHER" id="PTHR23429">
    <property type="entry name" value="GLUCOSE-6-PHOSPHATE 1-DEHYDROGENASE G6PD"/>
    <property type="match status" value="1"/>
</dbReference>
<evidence type="ECO:0000256" key="2">
    <source>
        <dbReference type="ARBA" id="ARBA00009975"/>
    </source>
</evidence>
<feature type="domain" description="Glucose-6-phosphate dehydrogenase NAD-binding" evidence="9">
    <location>
        <begin position="38"/>
        <end position="226"/>
    </location>
</feature>
<dbReference type="GO" id="GO:0009051">
    <property type="term" value="P:pentose-phosphate shunt, oxidative branch"/>
    <property type="evidence" value="ECO:0007669"/>
    <property type="project" value="UniProtKB-ARBA"/>
</dbReference>
<dbReference type="SUPFAM" id="SSF51735">
    <property type="entry name" value="NAD(P)-binding Rossmann-fold domains"/>
    <property type="match status" value="1"/>
</dbReference>
<dbReference type="Pfam" id="PF02781">
    <property type="entry name" value="G6PD_C"/>
    <property type="match status" value="1"/>
</dbReference>
<keyword evidence="12" id="KW-1185">Reference proteome</keyword>